<dbReference type="Proteomes" id="UP000887577">
    <property type="component" value="Unplaced"/>
</dbReference>
<evidence type="ECO:0000313" key="2">
    <source>
        <dbReference type="WBParaSite" id="PSU_v2.g10207.t1"/>
    </source>
</evidence>
<organism evidence="1 2">
    <name type="scientific">Panagrolaimus superbus</name>
    <dbReference type="NCBI Taxonomy" id="310955"/>
    <lineage>
        <taxon>Eukaryota</taxon>
        <taxon>Metazoa</taxon>
        <taxon>Ecdysozoa</taxon>
        <taxon>Nematoda</taxon>
        <taxon>Chromadorea</taxon>
        <taxon>Rhabditida</taxon>
        <taxon>Tylenchina</taxon>
        <taxon>Panagrolaimomorpha</taxon>
        <taxon>Panagrolaimoidea</taxon>
        <taxon>Panagrolaimidae</taxon>
        <taxon>Panagrolaimus</taxon>
    </lineage>
</organism>
<sequence length="197" mass="22770">MGLINPPKKKKRRFDQVGEEAVKDVIKSKSRAEYEYENKIIDEYTAIKDAIKSKPKRSKFVELKNFLTDKKDNEEILLSLANHTDHEFISKLLITYSGTQTSSDLVIFDILKFYERTVKFNFKPLLPLVCGPNTESHYANLVKLGRAVHICPKPDEVLQGLNADILWETGINSSLFNPDDIEQKNPLHYDPRYQEQI</sequence>
<dbReference type="AlphaFoldDB" id="A0A914XWR7"/>
<name>A0A914XWR7_9BILA</name>
<keyword evidence="1" id="KW-1185">Reference proteome</keyword>
<reference evidence="2" key="1">
    <citation type="submission" date="2022-11" db="UniProtKB">
        <authorList>
            <consortium name="WormBaseParasite"/>
        </authorList>
    </citation>
    <scope>IDENTIFICATION</scope>
</reference>
<accession>A0A914XWR7</accession>
<proteinExistence type="predicted"/>
<evidence type="ECO:0000313" key="1">
    <source>
        <dbReference type="Proteomes" id="UP000887577"/>
    </source>
</evidence>
<dbReference type="WBParaSite" id="PSU_v2.g10207.t1">
    <property type="protein sequence ID" value="PSU_v2.g10207.t1"/>
    <property type="gene ID" value="PSU_v2.g10207"/>
</dbReference>
<protein>
    <submittedName>
        <fullName evidence="2">Uncharacterized protein</fullName>
    </submittedName>
</protein>